<accession>A0A0G4EIC2</accession>
<dbReference type="Proteomes" id="UP000041254">
    <property type="component" value="Unassembled WGS sequence"/>
</dbReference>
<evidence type="ECO:0000313" key="2">
    <source>
        <dbReference type="EMBL" id="CEL95993.1"/>
    </source>
</evidence>
<dbReference type="InParanoid" id="A0A0G4EIC2"/>
<dbReference type="EMBL" id="CDMY01000242">
    <property type="protein sequence ID" value="CEL95993.1"/>
    <property type="molecule type" value="Genomic_DNA"/>
</dbReference>
<keyword evidence="3" id="KW-1185">Reference proteome</keyword>
<evidence type="ECO:0000259" key="1">
    <source>
        <dbReference type="Pfam" id="PF00085"/>
    </source>
</evidence>
<gene>
    <name evidence="2" type="ORF">Vbra_7489</name>
</gene>
<name>A0A0G4EIC2_VITBC</name>
<proteinExistence type="predicted"/>
<dbReference type="Gene3D" id="3.40.30.10">
    <property type="entry name" value="Glutaredoxin"/>
    <property type="match status" value="1"/>
</dbReference>
<protein>
    <recommendedName>
        <fullName evidence="1">Thioredoxin domain-containing protein</fullName>
    </recommendedName>
</protein>
<dbReference type="AlphaFoldDB" id="A0A0G4EIC2"/>
<dbReference type="SUPFAM" id="SSF52833">
    <property type="entry name" value="Thioredoxin-like"/>
    <property type="match status" value="1"/>
</dbReference>
<reference evidence="2 3" key="1">
    <citation type="submission" date="2014-11" db="EMBL/GenBank/DDBJ databases">
        <authorList>
            <person name="Zhu J."/>
            <person name="Qi W."/>
            <person name="Song R."/>
        </authorList>
    </citation>
    <scope>NUCLEOTIDE SEQUENCE [LARGE SCALE GENOMIC DNA]</scope>
</reference>
<dbReference type="InterPro" id="IPR013766">
    <property type="entry name" value="Thioredoxin_domain"/>
</dbReference>
<dbReference type="Pfam" id="PF00085">
    <property type="entry name" value="Thioredoxin"/>
    <property type="match status" value="1"/>
</dbReference>
<feature type="domain" description="Thioredoxin" evidence="1">
    <location>
        <begin position="13"/>
        <end position="49"/>
    </location>
</feature>
<dbReference type="InterPro" id="IPR036249">
    <property type="entry name" value="Thioredoxin-like_sf"/>
</dbReference>
<sequence length="118" mass="13340">MPVKTIRNCAALKAVKDENKLVVIAFIRKWCSASQNIAAEFEKLSNEVAVLGGAVGAEVNWSHVGHRIIHELLPCRMFRLLICVLRTEGLLIQRLLAQRLIDLLPLLLRMDRLLFIVT</sequence>
<organism evidence="2 3">
    <name type="scientific">Vitrella brassicaformis (strain CCMP3155)</name>
    <dbReference type="NCBI Taxonomy" id="1169540"/>
    <lineage>
        <taxon>Eukaryota</taxon>
        <taxon>Sar</taxon>
        <taxon>Alveolata</taxon>
        <taxon>Colpodellida</taxon>
        <taxon>Vitrellaceae</taxon>
        <taxon>Vitrella</taxon>
    </lineage>
</organism>
<dbReference type="VEuPathDB" id="CryptoDB:Vbra_7489"/>
<evidence type="ECO:0000313" key="3">
    <source>
        <dbReference type="Proteomes" id="UP000041254"/>
    </source>
</evidence>